<evidence type="ECO:0000313" key="4">
    <source>
        <dbReference type="Proteomes" id="UP001305521"/>
    </source>
</evidence>
<sequence>MKRRAILSLALLPFAAAASDDVLNAAIRAEIGDAAPREGGITLRVPPVAENGGQVPVTVLVDSPQSAERHVTAIHLFATRNPTPGIASFKLGPALARAEIQTRIRMSENQTLVVLARMNDGSVQRATAEIRVATGGCLT</sequence>
<protein>
    <submittedName>
        <fullName evidence="3">Thiosulfate oxidation carrier protein SoxY</fullName>
    </submittedName>
</protein>
<evidence type="ECO:0000313" key="3">
    <source>
        <dbReference type="EMBL" id="WPB85920.1"/>
    </source>
</evidence>
<gene>
    <name evidence="3" type="ORF">R9Z33_03365</name>
</gene>
<accession>A0ABZ0PJK8</accession>
<dbReference type="RefSeq" id="WP_318649898.1">
    <property type="nucleotide sequence ID" value="NZ_CP137852.1"/>
</dbReference>
<reference evidence="3 4" key="1">
    <citation type="submission" date="2023-11" db="EMBL/GenBank/DDBJ databases">
        <title>Arctic aerobic anoxygenic photoheterotroph Sediminicoccus rosea KRV36 adapts its photosynthesis to long days of polar summer.</title>
        <authorList>
            <person name="Tomasch J."/>
            <person name="Kopejtka K."/>
            <person name="Bily T."/>
            <person name="Gardiner A.T."/>
            <person name="Gardian Z."/>
            <person name="Shivaramu S."/>
            <person name="Koblizek M."/>
            <person name="Engelhardt F."/>
            <person name="Kaftan D."/>
        </authorList>
    </citation>
    <scope>NUCLEOTIDE SEQUENCE [LARGE SCALE GENOMIC DNA]</scope>
    <source>
        <strain evidence="3 4">R-30</strain>
    </source>
</reference>
<feature type="signal peptide" evidence="1">
    <location>
        <begin position="1"/>
        <end position="18"/>
    </location>
</feature>
<evidence type="ECO:0000259" key="2">
    <source>
        <dbReference type="Pfam" id="PF13501"/>
    </source>
</evidence>
<dbReference type="InterPro" id="IPR016568">
    <property type="entry name" value="Sulphur_oxidation_SoxY"/>
</dbReference>
<dbReference type="EMBL" id="CP137852">
    <property type="protein sequence ID" value="WPB85920.1"/>
    <property type="molecule type" value="Genomic_DNA"/>
</dbReference>
<organism evidence="3 4">
    <name type="scientific">Sediminicoccus rosea</name>
    <dbReference type="NCBI Taxonomy" id="1225128"/>
    <lineage>
        <taxon>Bacteria</taxon>
        <taxon>Pseudomonadati</taxon>
        <taxon>Pseudomonadota</taxon>
        <taxon>Alphaproteobacteria</taxon>
        <taxon>Acetobacterales</taxon>
        <taxon>Roseomonadaceae</taxon>
        <taxon>Sediminicoccus</taxon>
    </lineage>
</organism>
<name>A0ABZ0PJK8_9PROT</name>
<dbReference type="Gene3D" id="2.60.40.2470">
    <property type="entry name" value="SoxY domain"/>
    <property type="match status" value="1"/>
</dbReference>
<keyword evidence="4" id="KW-1185">Reference proteome</keyword>
<keyword evidence="1" id="KW-0732">Signal</keyword>
<evidence type="ECO:0000256" key="1">
    <source>
        <dbReference type="SAM" id="SignalP"/>
    </source>
</evidence>
<dbReference type="InterPro" id="IPR032711">
    <property type="entry name" value="SoxY"/>
</dbReference>
<dbReference type="Proteomes" id="UP001305521">
    <property type="component" value="Chromosome"/>
</dbReference>
<feature type="domain" description="Ig-like SoxY" evidence="2">
    <location>
        <begin position="31"/>
        <end position="137"/>
    </location>
</feature>
<dbReference type="PIRSF" id="PIRSF010312">
    <property type="entry name" value="Sulphur_oxidation_SoxY"/>
    <property type="match status" value="1"/>
</dbReference>
<dbReference type="Pfam" id="PF13501">
    <property type="entry name" value="SoxY"/>
    <property type="match status" value="1"/>
</dbReference>
<proteinExistence type="predicted"/>
<dbReference type="InterPro" id="IPR038162">
    <property type="entry name" value="SoxY_sf"/>
</dbReference>
<feature type="chain" id="PRO_5045230488" evidence="1">
    <location>
        <begin position="19"/>
        <end position="139"/>
    </location>
</feature>